<sequence>MPLRDRLLACLVAVCWGVNFPATALALEHFPPLFLVALRFSLVALPALLLVPRPAVPLRWLIGVGAGIGILQFAFLYLGMAAGMPSGLASLVLQASAPFTVVLAGVWLHEKLSLRQFAGVALAVAGLAVIAVHRAQTAAWVPVVLTLCGALGWAIGNVCSRRAKAPNALHLTLWSAVVPPLPVLALALVVEGPGRIGRSLAGAFTAEALPAVLGLLYVVVVATLVGYSIWNTLLSRHPSNVVAPFSMLVPVVGVLASWLAFGEVLDPVELGAGVLVVAGVLFGSRPARSRAPERPVAAAPVEPISPA</sequence>
<dbReference type="GO" id="GO:0016020">
    <property type="term" value="C:membrane"/>
    <property type="evidence" value="ECO:0007669"/>
    <property type="project" value="UniProtKB-SubCell"/>
</dbReference>
<feature type="domain" description="EamA" evidence="7">
    <location>
        <begin position="7"/>
        <end position="131"/>
    </location>
</feature>
<gene>
    <name evidence="8" type="ORF">SAMN05216574_105268</name>
</gene>
<feature type="transmembrane region" description="Helical" evidence="6">
    <location>
        <begin position="88"/>
        <end position="108"/>
    </location>
</feature>
<evidence type="ECO:0000313" key="8">
    <source>
        <dbReference type="EMBL" id="SFE74871.1"/>
    </source>
</evidence>
<protein>
    <submittedName>
        <fullName evidence="8">O-acetylserine/cysteine efflux transporter</fullName>
    </submittedName>
</protein>
<evidence type="ECO:0000256" key="3">
    <source>
        <dbReference type="ARBA" id="ARBA00022692"/>
    </source>
</evidence>
<dbReference type="InterPro" id="IPR000620">
    <property type="entry name" value="EamA_dom"/>
</dbReference>
<feature type="domain" description="EamA" evidence="7">
    <location>
        <begin position="143"/>
        <end position="282"/>
    </location>
</feature>
<dbReference type="InterPro" id="IPR050638">
    <property type="entry name" value="AA-Vitamin_Transporters"/>
</dbReference>
<dbReference type="SUPFAM" id="SSF103481">
    <property type="entry name" value="Multidrug resistance efflux transporter EmrE"/>
    <property type="match status" value="2"/>
</dbReference>
<evidence type="ECO:0000256" key="2">
    <source>
        <dbReference type="ARBA" id="ARBA00007362"/>
    </source>
</evidence>
<keyword evidence="4 6" id="KW-1133">Transmembrane helix</keyword>
<dbReference type="PANTHER" id="PTHR32322">
    <property type="entry name" value="INNER MEMBRANE TRANSPORTER"/>
    <property type="match status" value="1"/>
</dbReference>
<feature type="transmembrane region" description="Helical" evidence="6">
    <location>
        <begin position="267"/>
        <end position="284"/>
    </location>
</feature>
<comment type="similarity">
    <text evidence="2">Belongs to the EamA transporter family.</text>
</comment>
<feature type="transmembrane region" description="Helical" evidence="6">
    <location>
        <begin position="171"/>
        <end position="190"/>
    </location>
</feature>
<proteinExistence type="inferred from homology"/>
<dbReference type="InterPro" id="IPR037185">
    <property type="entry name" value="EmrE-like"/>
</dbReference>
<dbReference type="PANTHER" id="PTHR32322:SF9">
    <property type="entry name" value="AMINO-ACID METABOLITE EFFLUX PUMP-RELATED"/>
    <property type="match status" value="1"/>
</dbReference>
<dbReference type="Gene3D" id="1.10.3730.20">
    <property type="match status" value="2"/>
</dbReference>
<dbReference type="EMBL" id="FOND01000005">
    <property type="protein sequence ID" value="SFE74871.1"/>
    <property type="molecule type" value="Genomic_DNA"/>
</dbReference>
<name>A0A1I2D2Y5_9ACTN</name>
<feature type="transmembrane region" description="Helical" evidence="6">
    <location>
        <begin position="36"/>
        <end position="53"/>
    </location>
</feature>
<evidence type="ECO:0000256" key="4">
    <source>
        <dbReference type="ARBA" id="ARBA00022989"/>
    </source>
</evidence>
<keyword evidence="5 6" id="KW-0472">Membrane</keyword>
<accession>A0A1I2D2Y5</accession>
<feature type="transmembrane region" description="Helical" evidence="6">
    <location>
        <begin position="139"/>
        <end position="159"/>
    </location>
</feature>
<feature type="transmembrane region" description="Helical" evidence="6">
    <location>
        <begin position="60"/>
        <end position="82"/>
    </location>
</feature>
<dbReference type="AlphaFoldDB" id="A0A1I2D2Y5"/>
<comment type="subcellular location">
    <subcellularLocation>
        <location evidence="1">Membrane</location>
        <topology evidence="1">Multi-pass membrane protein</topology>
    </subcellularLocation>
</comment>
<dbReference type="STRING" id="1798228.SAMN05216574_105268"/>
<keyword evidence="3 6" id="KW-0812">Transmembrane</keyword>
<evidence type="ECO:0000256" key="1">
    <source>
        <dbReference type="ARBA" id="ARBA00004141"/>
    </source>
</evidence>
<feature type="transmembrane region" description="Helical" evidence="6">
    <location>
        <begin position="117"/>
        <end position="133"/>
    </location>
</feature>
<dbReference type="RefSeq" id="WP_092196426.1">
    <property type="nucleotide sequence ID" value="NZ_FOND01000005.1"/>
</dbReference>
<dbReference type="Proteomes" id="UP000198589">
    <property type="component" value="Unassembled WGS sequence"/>
</dbReference>
<evidence type="ECO:0000313" key="9">
    <source>
        <dbReference type="Proteomes" id="UP000198589"/>
    </source>
</evidence>
<reference evidence="9" key="1">
    <citation type="submission" date="2016-10" db="EMBL/GenBank/DDBJ databases">
        <authorList>
            <person name="Varghese N."/>
            <person name="Submissions S."/>
        </authorList>
    </citation>
    <scope>NUCLEOTIDE SEQUENCE [LARGE SCALE GENOMIC DNA]</scope>
    <source>
        <strain evidence="9">DSM 46838</strain>
    </source>
</reference>
<feature type="transmembrane region" description="Helical" evidence="6">
    <location>
        <begin position="210"/>
        <end position="230"/>
    </location>
</feature>
<feature type="transmembrane region" description="Helical" evidence="6">
    <location>
        <begin position="242"/>
        <end position="261"/>
    </location>
</feature>
<evidence type="ECO:0000256" key="6">
    <source>
        <dbReference type="SAM" id="Phobius"/>
    </source>
</evidence>
<evidence type="ECO:0000259" key="7">
    <source>
        <dbReference type="Pfam" id="PF00892"/>
    </source>
</evidence>
<dbReference type="OrthoDB" id="9812521at2"/>
<dbReference type="Pfam" id="PF00892">
    <property type="entry name" value="EamA"/>
    <property type="match status" value="2"/>
</dbReference>
<evidence type="ECO:0000256" key="5">
    <source>
        <dbReference type="ARBA" id="ARBA00023136"/>
    </source>
</evidence>
<organism evidence="8 9">
    <name type="scientific">Blastococcus tunisiensis</name>
    <dbReference type="NCBI Taxonomy" id="1798228"/>
    <lineage>
        <taxon>Bacteria</taxon>
        <taxon>Bacillati</taxon>
        <taxon>Actinomycetota</taxon>
        <taxon>Actinomycetes</taxon>
        <taxon>Geodermatophilales</taxon>
        <taxon>Geodermatophilaceae</taxon>
        <taxon>Blastococcus</taxon>
    </lineage>
</organism>
<keyword evidence="9" id="KW-1185">Reference proteome</keyword>